<accession>A0ABQ4J3G3</accession>
<keyword evidence="1" id="KW-0812">Transmembrane</keyword>
<keyword evidence="1" id="KW-1133">Transmembrane helix</keyword>
<sequence length="352" mass="37466">MSRLEERYRRVLRLLPAGYRRQWEDDMVAAFLETMQTGDAETDEYLADHGRPSLAEVTSILSLAARLRIGGPDAPPRTYAWGQGVRLAVLAGVLTQAVMATAGLGITLWLSGALSRLPEPASEWTLVPPSSSWQATLNVAGYAWLPAFLALVLGHRRVAQAVAAIAVVPQGIAVAVEQVTGPVPLTVTPWAMLLVELLLLVGMSAFHRDAAAVARRPWLLALPVGILAVPVPLFVAQATTSAFRLLDWPGLCCALVVVAMTVHLVVRASRPPGRTLPWSLALVLLATTALALRTATLPDIGGQVERTALLTVASAQVVAVLAVEVPLAVVAFRALRQLQPVSAAVEPHHTDP</sequence>
<dbReference type="EMBL" id="BOPB01000038">
    <property type="protein sequence ID" value="GIJ24713.1"/>
    <property type="molecule type" value="Genomic_DNA"/>
</dbReference>
<feature type="transmembrane region" description="Helical" evidence="1">
    <location>
        <begin position="188"/>
        <end position="206"/>
    </location>
</feature>
<organism evidence="2 3">
    <name type="scientific">Micromonospora lutea</name>
    <dbReference type="NCBI Taxonomy" id="419825"/>
    <lineage>
        <taxon>Bacteria</taxon>
        <taxon>Bacillati</taxon>
        <taxon>Actinomycetota</taxon>
        <taxon>Actinomycetes</taxon>
        <taxon>Micromonosporales</taxon>
        <taxon>Micromonosporaceae</taxon>
        <taxon>Micromonospora</taxon>
    </lineage>
</organism>
<feature type="transmembrane region" description="Helical" evidence="1">
    <location>
        <begin position="278"/>
        <end position="296"/>
    </location>
</feature>
<proteinExistence type="predicted"/>
<protein>
    <recommendedName>
        <fullName evidence="4">Integral membrane protein</fullName>
    </recommendedName>
</protein>
<keyword evidence="1" id="KW-0472">Membrane</keyword>
<feature type="transmembrane region" description="Helical" evidence="1">
    <location>
        <begin position="131"/>
        <end position="151"/>
    </location>
</feature>
<dbReference type="RefSeq" id="WP_204004686.1">
    <property type="nucleotide sequence ID" value="NZ_BOPB01000038.1"/>
</dbReference>
<evidence type="ECO:0008006" key="4">
    <source>
        <dbReference type="Google" id="ProtNLM"/>
    </source>
</evidence>
<feature type="transmembrane region" description="Helical" evidence="1">
    <location>
        <begin position="218"/>
        <end position="236"/>
    </location>
</feature>
<comment type="caution">
    <text evidence="2">The sequence shown here is derived from an EMBL/GenBank/DDBJ whole genome shotgun (WGS) entry which is preliminary data.</text>
</comment>
<evidence type="ECO:0000256" key="1">
    <source>
        <dbReference type="SAM" id="Phobius"/>
    </source>
</evidence>
<reference evidence="2 3" key="1">
    <citation type="submission" date="2021-01" db="EMBL/GenBank/DDBJ databases">
        <title>Whole genome shotgun sequence of Verrucosispora lutea NBRC 106530.</title>
        <authorList>
            <person name="Komaki H."/>
            <person name="Tamura T."/>
        </authorList>
    </citation>
    <scope>NUCLEOTIDE SEQUENCE [LARGE SCALE GENOMIC DNA]</scope>
    <source>
        <strain evidence="2 3">NBRC 106530</strain>
    </source>
</reference>
<evidence type="ECO:0000313" key="3">
    <source>
        <dbReference type="Proteomes" id="UP000643165"/>
    </source>
</evidence>
<feature type="transmembrane region" description="Helical" evidence="1">
    <location>
        <begin position="87"/>
        <end position="111"/>
    </location>
</feature>
<dbReference type="Proteomes" id="UP000643165">
    <property type="component" value="Unassembled WGS sequence"/>
</dbReference>
<evidence type="ECO:0000313" key="2">
    <source>
        <dbReference type="EMBL" id="GIJ24713.1"/>
    </source>
</evidence>
<feature type="transmembrane region" description="Helical" evidence="1">
    <location>
        <begin position="308"/>
        <end position="332"/>
    </location>
</feature>
<keyword evidence="3" id="KW-1185">Reference proteome</keyword>
<gene>
    <name evidence="2" type="ORF">Vlu01_53370</name>
</gene>
<feature type="transmembrane region" description="Helical" evidence="1">
    <location>
        <begin position="248"/>
        <end position="266"/>
    </location>
</feature>
<name>A0ABQ4J3G3_9ACTN</name>
<feature type="transmembrane region" description="Helical" evidence="1">
    <location>
        <begin position="158"/>
        <end position="176"/>
    </location>
</feature>